<dbReference type="GO" id="GO:0000160">
    <property type="term" value="P:phosphorelay signal transduction system"/>
    <property type="evidence" value="ECO:0007669"/>
    <property type="project" value="InterPro"/>
</dbReference>
<organism evidence="4 5">
    <name type="scientific">Hyella patelloides LEGE 07179</name>
    <dbReference type="NCBI Taxonomy" id="945734"/>
    <lineage>
        <taxon>Bacteria</taxon>
        <taxon>Bacillati</taxon>
        <taxon>Cyanobacteriota</taxon>
        <taxon>Cyanophyceae</taxon>
        <taxon>Pleurocapsales</taxon>
        <taxon>Hyellaceae</taxon>
        <taxon>Hyella</taxon>
    </lineage>
</organism>
<evidence type="ECO:0000256" key="1">
    <source>
        <dbReference type="ARBA" id="ARBA00022553"/>
    </source>
</evidence>
<reference evidence="4 5" key="1">
    <citation type="submission" date="2019-01" db="EMBL/GenBank/DDBJ databases">
        <authorList>
            <person name="Brito A."/>
        </authorList>
    </citation>
    <scope>NUCLEOTIDE SEQUENCE [LARGE SCALE GENOMIC DNA]</scope>
    <source>
        <strain evidence="4">1</strain>
    </source>
</reference>
<dbReference type="OrthoDB" id="9790669at2"/>
<keyword evidence="5" id="KW-1185">Reference proteome</keyword>
<dbReference type="InterPro" id="IPR050595">
    <property type="entry name" value="Bact_response_regulator"/>
</dbReference>
<dbReference type="Pfam" id="PF00072">
    <property type="entry name" value="Response_reg"/>
    <property type="match status" value="1"/>
</dbReference>
<protein>
    <submittedName>
        <fullName evidence="4">Response regulator receiver protein</fullName>
    </submittedName>
</protein>
<evidence type="ECO:0000259" key="3">
    <source>
        <dbReference type="PROSITE" id="PS50110"/>
    </source>
</evidence>
<dbReference type="InterPro" id="IPR011006">
    <property type="entry name" value="CheY-like_superfamily"/>
</dbReference>
<dbReference type="Gene3D" id="3.40.50.2300">
    <property type="match status" value="1"/>
</dbReference>
<evidence type="ECO:0000313" key="4">
    <source>
        <dbReference type="EMBL" id="VEP12269.1"/>
    </source>
</evidence>
<feature type="modified residue" description="4-aspartylphosphate" evidence="2">
    <location>
        <position position="55"/>
    </location>
</feature>
<accession>A0A563VLF3</accession>
<proteinExistence type="predicted"/>
<dbReference type="PANTHER" id="PTHR44591">
    <property type="entry name" value="STRESS RESPONSE REGULATOR PROTEIN 1"/>
    <property type="match status" value="1"/>
</dbReference>
<evidence type="ECO:0000313" key="5">
    <source>
        <dbReference type="Proteomes" id="UP000320055"/>
    </source>
</evidence>
<evidence type="ECO:0000256" key="2">
    <source>
        <dbReference type="PROSITE-ProRule" id="PRU00169"/>
    </source>
</evidence>
<dbReference type="AlphaFoldDB" id="A0A563VLF3"/>
<gene>
    <name evidence="4" type="ORF">H1P_140052</name>
</gene>
<dbReference type="RefSeq" id="WP_144864082.1">
    <property type="nucleotide sequence ID" value="NZ_LR213776.1"/>
</dbReference>
<dbReference type="SUPFAM" id="SSF52172">
    <property type="entry name" value="CheY-like"/>
    <property type="match status" value="1"/>
</dbReference>
<dbReference type="PANTHER" id="PTHR44591:SF22">
    <property type="entry name" value="CHEY SUBFAMILY"/>
    <property type="match status" value="1"/>
</dbReference>
<feature type="domain" description="Response regulatory" evidence="3">
    <location>
        <begin position="5"/>
        <end position="122"/>
    </location>
</feature>
<dbReference type="SMART" id="SM00448">
    <property type="entry name" value="REC"/>
    <property type="match status" value="1"/>
</dbReference>
<sequence length="129" mass="14595">MTSRSLLLIDDNDDYTTLVKLVLEQDNNWRIITASTVKEGIAKAQLEKLDLILLDIVMPNLDGIAVYKMLKSKQATCSIPIIFLTAMIGMEKMVQSQVDADVEVMTKPMSIIILKNQITDRYNRYLSLS</sequence>
<keyword evidence="1 2" id="KW-0597">Phosphoprotein</keyword>
<dbReference type="InterPro" id="IPR001789">
    <property type="entry name" value="Sig_transdc_resp-reg_receiver"/>
</dbReference>
<dbReference type="EMBL" id="CAACVJ010000046">
    <property type="protein sequence ID" value="VEP12269.1"/>
    <property type="molecule type" value="Genomic_DNA"/>
</dbReference>
<dbReference type="Proteomes" id="UP000320055">
    <property type="component" value="Unassembled WGS sequence"/>
</dbReference>
<dbReference type="PROSITE" id="PS50110">
    <property type="entry name" value="RESPONSE_REGULATORY"/>
    <property type="match status" value="1"/>
</dbReference>
<name>A0A563VLF3_9CYAN</name>